<dbReference type="PANTHER" id="PTHR10322:SF23">
    <property type="entry name" value="DNA POLYMERASE DELTA CATALYTIC SUBUNIT"/>
    <property type="match status" value="1"/>
</dbReference>
<accession>A0A497JHT4</accession>
<dbReference type="InterPro" id="IPR006133">
    <property type="entry name" value="DNA-dir_DNA_pol_B_exonuc"/>
</dbReference>
<name>A0A497JHT4_9ARCH</name>
<dbReference type="Gene3D" id="3.30.342.10">
    <property type="entry name" value="DNA Polymerase, chain B, domain 1"/>
    <property type="match status" value="1"/>
</dbReference>
<evidence type="ECO:0000313" key="3">
    <source>
        <dbReference type="Proteomes" id="UP000278031"/>
    </source>
</evidence>
<dbReference type="AlphaFoldDB" id="A0A497JHT4"/>
<dbReference type="Gene3D" id="3.30.420.10">
    <property type="entry name" value="Ribonuclease H-like superfamily/Ribonuclease H"/>
    <property type="match status" value="1"/>
</dbReference>
<dbReference type="GO" id="GO:0003887">
    <property type="term" value="F:DNA-directed DNA polymerase activity"/>
    <property type="evidence" value="ECO:0007669"/>
    <property type="project" value="TreeGrafter"/>
</dbReference>
<feature type="domain" description="DNA-directed DNA polymerase family B exonuclease" evidence="1">
    <location>
        <begin position="106"/>
        <end position="280"/>
    </location>
</feature>
<reference evidence="2 3" key="1">
    <citation type="submission" date="2018-06" db="EMBL/GenBank/DDBJ databases">
        <title>Extensive metabolic versatility and redundancy in microbially diverse, dynamic hydrothermal sediments.</title>
        <authorList>
            <person name="Dombrowski N."/>
            <person name="Teske A."/>
            <person name="Baker B.J."/>
        </authorList>
    </citation>
    <scope>NUCLEOTIDE SEQUENCE [LARGE SCALE GENOMIC DNA]</scope>
    <source>
        <strain evidence="2">B51_G17</strain>
    </source>
</reference>
<dbReference type="InterPro" id="IPR012337">
    <property type="entry name" value="RNaseH-like_sf"/>
</dbReference>
<organism evidence="2 3">
    <name type="scientific">Candidatus Iainarchaeum sp</name>
    <dbReference type="NCBI Taxonomy" id="3101447"/>
    <lineage>
        <taxon>Archaea</taxon>
        <taxon>Candidatus Iainarchaeota</taxon>
        <taxon>Candidatus Iainarchaeia</taxon>
        <taxon>Candidatus Iainarchaeales</taxon>
        <taxon>Candidatus Iainarchaeaceae</taxon>
        <taxon>Candidatus Iainarchaeum</taxon>
    </lineage>
</organism>
<dbReference type="InterPro" id="IPR036397">
    <property type="entry name" value="RNaseH_sf"/>
</dbReference>
<evidence type="ECO:0000313" key="2">
    <source>
        <dbReference type="EMBL" id="RLG70844.1"/>
    </source>
</evidence>
<dbReference type="Pfam" id="PF03104">
    <property type="entry name" value="DNA_pol_B_exo1"/>
    <property type="match status" value="1"/>
</dbReference>
<feature type="non-terminal residue" evidence="2">
    <location>
        <position position="338"/>
    </location>
</feature>
<sequence length="338" mass="39603">MQEGIYFLVNIDKKTVNNESKIILQLRDEKGGKIELVDQKFRPYFFAVFKEEPNEEILKEIRKDINAVEITKTDFEEGYAYKIYFMNTSDLTFGRREITKNGLVKEIREYDIPFSRRYAIDKNMELFCWYRIKSENNSIIEIEKVGEEYKKLKIGCFDIETFSIGKFSDASKDEIISIGFAFGDEKIIFTTKDSEFKYAVKCRDEKEMLEKFLEAVEKADLDVIATYNGDGFDFPYVIERAKMLGVKTKFLERIKFRRVGEENAAHIEGVQHLDVFRMLLMLRKLGVVNIVKFDLESVVGTLLGKEKIKLHSEKINEVWKNGNIAELLQYNLEDVIYT</sequence>
<dbReference type="PANTHER" id="PTHR10322">
    <property type="entry name" value="DNA POLYMERASE CATALYTIC SUBUNIT"/>
    <property type="match status" value="1"/>
</dbReference>
<proteinExistence type="predicted"/>
<comment type="caution">
    <text evidence="2">The sequence shown here is derived from an EMBL/GenBank/DDBJ whole genome shotgun (WGS) entry which is preliminary data.</text>
</comment>
<dbReference type="Proteomes" id="UP000278031">
    <property type="component" value="Unassembled WGS sequence"/>
</dbReference>
<dbReference type="SUPFAM" id="SSF53098">
    <property type="entry name" value="Ribonuclease H-like"/>
    <property type="match status" value="1"/>
</dbReference>
<dbReference type="GO" id="GO:0003676">
    <property type="term" value="F:nucleic acid binding"/>
    <property type="evidence" value="ECO:0007669"/>
    <property type="project" value="InterPro"/>
</dbReference>
<evidence type="ECO:0000259" key="1">
    <source>
        <dbReference type="Pfam" id="PF03104"/>
    </source>
</evidence>
<dbReference type="EMBL" id="QMWP01000028">
    <property type="protein sequence ID" value="RLG70844.1"/>
    <property type="molecule type" value="Genomic_DNA"/>
</dbReference>
<dbReference type="GO" id="GO:0006261">
    <property type="term" value="P:DNA-templated DNA replication"/>
    <property type="evidence" value="ECO:0007669"/>
    <property type="project" value="TreeGrafter"/>
</dbReference>
<dbReference type="InterPro" id="IPR050240">
    <property type="entry name" value="DNA_pol_type-B"/>
</dbReference>
<protein>
    <recommendedName>
        <fullName evidence="1">DNA-directed DNA polymerase family B exonuclease domain-containing protein</fullName>
    </recommendedName>
</protein>
<gene>
    <name evidence="2" type="ORF">DRO04_01015</name>
</gene>